<dbReference type="AlphaFoldDB" id="A0A563E3V8"/>
<evidence type="ECO:0000259" key="3">
    <source>
        <dbReference type="Pfam" id="PF00588"/>
    </source>
</evidence>
<protein>
    <submittedName>
        <fullName evidence="4">RNA methyltransferase</fullName>
    </submittedName>
</protein>
<dbReference type="InterPro" id="IPR029028">
    <property type="entry name" value="Alpha/beta_knot_MTases"/>
</dbReference>
<dbReference type="SUPFAM" id="SSF75217">
    <property type="entry name" value="alpha/beta knot"/>
    <property type="match status" value="1"/>
</dbReference>
<reference evidence="4 5" key="2">
    <citation type="submission" date="2019-08" db="EMBL/GenBank/DDBJ databases">
        <title>Jejuicoccus antrihumi gen. nov., sp. nov., a new member of the family Dermacoccaceae isolated from a cave.</title>
        <authorList>
            <person name="Schumann P."/>
            <person name="Kim I.S."/>
        </authorList>
    </citation>
    <scope>NUCLEOTIDE SEQUENCE [LARGE SCALE GENOMIC DNA]</scope>
    <source>
        <strain evidence="4 5">C5-26</strain>
    </source>
</reference>
<evidence type="ECO:0000256" key="2">
    <source>
        <dbReference type="ARBA" id="ARBA00022679"/>
    </source>
</evidence>
<dbReference type="PANTHER" id="PTHR43191:SF12">
    <property type="entry name" value="RRNA METHYLASE"/>
    <property type="match status" value="1"/>
</dbReference>
<dbReference type="InterPro" id="IPR029026">
    <property type="entry name" value="tRNA_m1G_MTases_N"/>
</dbReference>
<organism evidence="4 5">
    <name type="scientific">Leekyejoonella antrihumi</name>
    <dbReference type="NCBI Taxonomy" id="1660198"/>
    <lineage>
        <taxon>Bacteria</taxon>
        <taxon>Bacillati</taxon>
        <taxon>Actinomycetota</taxon>
        <taxon>Actinomycetes</taxon>
        <taxon>Micrococcales</taxon>
        <taxon>Dermacoccaceae</taxon>
        <taxon>Leekyejoonella</taxon>
    </lineage>
</organism>
<dbReference type="InterPro" id="IPR001537">
    <property type="entry name" value="SpoU_MeTrfase"/>
</dbReference>
<proteinExistence type="predicted"/>
<name>A0A563E3V8_9MICO</name>
<gene>
    <name evidence="4" type="ORF">FGL98_07285</name>
</gene>
<dbReference type="Gene3D" id="3.40.1280.10">
    <property type="match status" value="1"/>
</dbReference>
<keyword evidence="5" id="KW-1185">Reference proteome</keyword>
<evidence type="ECO:0000313" key="4">
    <source>
        <dbReference type="EMBL" id="TWP37206.1"/>
    </source>
</evidence>
<dbReference type="GO" id="GO:0008173">
    <property type="term" value="F:RNA methyltransferase activity"/>
    <property type="evidence" value="ECO:0007669"/>
    <property type="project" value="InterPro"/>
</dbReference>
<dbReference type="OrthoDB" id="3190829at2"/>
<accession>A0A563E3V8</accession>
<evidence type="ECO:0000256" key="1">
    <source>
        <dbReference type="ARBA" id="ARBA00022603"/>
    </source>
</evidence>
<dbReference type="InterPro" id="IPR051259">
    <property type="entry name" value="rRNA_Methyltransferase"/>
</dbReference>
<keyword evidence="1 4" id="KW-0489">Methyltransferase</keyword>
<dbReference type="SUPFAM" id="SSF55315">
    <property type="entry name" value="L30e-like"/>
    <property type="match status" value="1"/>
</dbReference>
<comment type="caution">
    <text evidence="4">The sequence shown here is derived from an EMBL/GenBank/DDBJ whole genome shotgun (WGS) entry which is preliminary data.</text>
</comment>
<keyword evidence="2 4" id="KW-0808">Transferase</keyword>
<dbReference type="EMBL" id="VCQV01000007">
    <property type="protein sequence ID" value="TWP37206.1"/>
    <property type="molecule type" value="Genomic_DNA"/>
</dbReference>
<dbReference type="Pfam" id="PF00588">
    <property type="entry name" value="SpoU_methylase"/>
    <property type="match status" value="1"/>
</dbReference>
<dbReference type="PANTHER" id="PTHR43191">
    <property type="entry name" value="RRNA METHYLTRANSFERASE 3"/>
    <property type="match status" value="1"/>
</dbReference>
<dbReference type="Gene3D" id="3.30.1330.30">
    <property type="match status" value="1"/>
</dbReference>
<feature type="domain" description="tRNA/rRNA methyltransferase SpoU type" evidence="3">
    <location>
        <begin position="153"/>
        <end position="295"/>
    </location>
</feature>
<dbReference type="InterPro" id="IPR029064">
    <property type="entry name" value="Ribosomal_eL30-like_sf"/>
</dbReference>
<reference evidence="4 5" key="1">
    <citation type="submission" date="2019-05" db="EMBL/GenBank/DDBJ databases">
        <authorList>
            <person name="Lee S.D."/>
        </authorList>
    </citation>
    <scope>NUCLEOTIDE SEQUENCE [LARGE SCALE GENOMIC DNA]</scope>
    <source>
        <strain evidence="4 5">C5-26</strain>
    </source>
</reference>
<dbReference type="CDD" id="cd18095">
    <property type="entry name" value="SpoU-like_rRNA-MTase"/>
    <property type="match status" value="1"/>
</dbReference>
<dbReference type="GO" id="GO:0003723">
    <property type="term" value="F:RNA binding"/>
    <property type="evidence" value="ECO:0007669"/>
    <property type="project" value="InterPro"/>
</dbReference>
<dbReference type="GO" id="GO:0006396">
    <property type="term" value="P:RNA processing"/>
    <property type="evidence" value="ECO:0007669"/>
    <property type="project" value="InterPro"/>
</dbReference>
<dbReference type="GO" id="GO:0032259">
    <property type="term" value="P:methylation"/>
    <property type="evidence" value="ECO:0007669"/>
    <property type="project" value="UniProtKB-KW"/>
</dbReference>
<evidence type="ECO:0000313" key="5">
    <source>
        <dbReference type="Proteomes" id="UP000320244"/>
    </source>
</evidence>
<dbReference type="Proteomes" id="UP000320244">
    <property type="component" value="Unassembled WGS sequence"/>
</dbReference>
<sequence>MNTHVTSITDPADERVRDYFSLTDVALRRLLEPERGLYIAESEKVIRRALGAGHRPRSFLMGERWLTDLADVVDDAAALGVPVYVAEASVIEQLTGFKLHRGALAAMHRPALPSYAEILRDAQRAIVVDHSRVGSSEPPAPEADPQVPSRSRIAVLEDLVDHTNVGAVFRSAAAMGVDGVLVTPRCADPLYRRAIRVSMGTVFQVPWTRIDPWPDGIEVLQEQGYVVAGMTLANDAITLDELVAQDHSRLALVFGTEGHGLSARTSAAVDLRVKIPMKGGVDSLNVAASSAVTFYATR</sequence>
<dbReference type="RefSeq" id="WP_146316069.1">
    <property type="nucleotide sequence ID" value="NZ_VCQV01000007.1"/>
</dbReference>